<dbReference type="RefSeq" id="WP_069836509.1">
    <property type="nucleotide sequence ID" value="NZ_MDGQ01000005.1"/>
</dbReference>
<sequence>MTVEKWLVSLIMPIKNLGRYVKETIESASSQTYQNWELIIINDQSTDDTAQIVRELAQQEKRVKLVENDGNGIIPALQKGLGLAQGSFISRIDGDDIMPKDRLELMVNLILGSETKTVVTGKVKYFSDSPISDGYIQYEDWLNERVIQADHWSWIYRECVIASPNWMVRKADLEAIGGFTNLNYPEDFDLVLRWYQQGFTVKSIPKTTLHWREHPARTSRNSARYQQESFFRLKIEHFVKYQKGDKKIIVWGTVKKGKLTKRILDESRTPFIWMDLNIPEKNHQVLNQQVFHYTAIENQSNFTLLITVFPAAHQRIALERYLGSLNLLHGSDYHFL</sequence>
<dbReference type="AlphaFoldDB" id="A0A1E5T0X9"/>
<gene>
    <name evidence="2" type="ORF">BFP71_16415</name>
</gene>
<protein>
    <recommendedName>
        <fullName evidence="1">Glycosyltransferase 2-like domain-containing protein</fullName>
    </recommendedName>
</protein>
<accession>A0A1E5T0X9</accession>
<name>A0A1E5T0X9_9BACT</name>
<dbReference type="Gene3D" id="3.90.550.10">
    <property type="entry name" value="Spore Coat Polysaccharide Biosynthesis Protein SpsA, Chain A"/>
    <property type="match status" value="1"/>
</dbReference>
<keyword evidence="3" id="KW-1185">Reference proteome</keyword>
<dbReference type="OrthoDB" id="6307329at2"/>
<dbReference type="SUPFAM" id="SSF53448">
    <property type="entry name" value="Nucleotide-diphospho-sugar transferases"/>
    <property type="match status" value="1"/>
</dbReference>
<dbReference type="PANTHER" id="PTHR22916:SF3">
    <property type="entry name" value="UDP-GLCNAC:BETAGAL BETA-1,3-N-ACETYLGLUCOSAMINYLTRANSFERASE-LIKE PROTEIN 1"/>
    <property type="match status" value="1"/>
</dbReference>
<dbReference type="Pfam" id="PF00535">
    <property type="entry name" value="Glycos_transf_2"/>
    <property type="match status" value="1"/>
</dbReference>
<dbReference type="EMBL" id="MDGQ01000005">
    <property type="protein sequence ID" value="OEK05005.1"/>
    <property type="molecule type" value="Genomic_DNA"/>
</dbReference>
<reference evidence="2 3" key="1">
    <citation type="submission" date="2016-08" db="EMBL/GenBank/DDBJ databases">
        <title>Draft genome of Fabibacter sp. strain SK-8.</title>
        <authorList>
            <person name="Wong S.-K."/>
            <person name="Hamasaki K."/>
            <person name="Yoshizawa S."/>
        </authorList>
    </citation>
    <scope>NUCLEOTIDE SEQUENCE [LARGE SCALE GENOMIC DNA]</scope>
    <source>
        <strain evidence="2 3">SK-8</strain>
    </source>
</reference>
<comment type="caution">
    <text evidence="2">The sequence shown here is derived from an EMBL/GenBank/DDBJ whole genome shotgun (WGS) entry which is preliminary data.</text>
</comment>
<dbReference type="CDD" id="cd00761">
    <property type="entry name" value="Glyco_tranf_GTA_type"/>
    <property type="match status" value="1"/>
</dbReference>
<dbReference type="InterPro" id="IPR029044">
    <property type="entry name" value="Nucleotide-diphossugar_trans"/>
</dbReference>
<feature type="domain" description="Glycosyltransferase 2-like" evidence="1">
    <location>
        <begin position="9"/>
        <end position="173"/>
    </location>
</feature>
<dbReference type="PANTHER" id="PTHR22916">
    <property type="entry name" value="GLYCOSYLTRANSFERASE"/>
    <property type="match status" value="1"/>
</dbReference>
<evidence type="ECO:0000313" key="3">
    <source>
        <dbReference type="Proteomes" id="UP000095552"/>
    </source>
</evidence>
<dbReference type="InterPro" id="IPR001173">
    <property type="entry name" value="Glyco_trans_2-like"/>
</dbReference>
<proteinExistence type="predicted"/>
<organism evidence="2 3">
    <name type="scientific">Roseivirga misakiensis</name>
    <dbReference type="NCBI Taxonomy" id="1563681"/>
    <lineage>
        <taxon>Bacteria</taxon>
        <taxon>Pseudomonadati</taxon>
        <taxon>Bacteroidota</taxon>
        <taxon>Cytophagia</taxon>
        <taxon>Cytophagales</taxon>
        <taxon>Roseivirgaceae</taxon>
        <taxon>Roseivirga</taxon>
    </lineage>
</organism>
<dbReference type="GO" id="GO:0016758">
    <property type="term" value="F:hexosyltransferase activity"/>
    <property type="evidence" value="ECO:0007669"/>
    <property type="project" value="UniProtKB-ARBA"/>
</dbReference>
<dbReference type="STRING" id="1563681.BFP71_16415"/>
<dbReference type="Proteomes" id="UP000095552">
    <property type="component" value="Unassembled WGS sequence"/>
</dbReference>
<evidence type="ECO:0000259" key="1">
    <source>
        <dbReference type="Pfam" id="PF00535"/>
    </source>
</evidence>
<evidence type="ECO:0000313" key="2">
    <source>
        <dbReference type="EMBL" id="OEK05005.1"/>
    </source>
</evidence>